<dbReference type="InterPro" id="IPR014751">
    <property type="entry name" value="XRCC4-like_C"/>
</dbReference>
<evidence type="ECO:0000256" key="1">
    <source>
        <dbReference type="SAM" id="Coils"/>
    </source>
</evidence>
<reference evidence="2 3" key="1">
    <citation type="submission" date="2013-11" db="EMBL/GenBank/DDBJ databases">
        <title>The Damaraland mole rat (Fukomys damarensis) genome and evolution of African mole rats.</title>
        <authorList>
            <person name="Gladyshev V.N."/>
            <person name="Fang X."/>
        </authorList>
    </citation>
    <scope>NUCLEOTIDE SEQUENCE [LARGE SCALE GENOMIC DNA]</scope>
    <source>
        <tissue evidence="2">Liver</tissue>
    </source>
</reference>
<feature type="coiled-coil region" evidence="1">
    <location>
        <begin position="6"/>
        <end position="33"/>
    </location>
</feature>
<gene>
    <name evidence="2" type="ORF">H920_07888</name>
</gene>
<feature type="coiled-coil region" evidence="1">
    <location>
        <begin position="118"/>
        <end position="205"/>
    </location>
</feature>
<accession>A0A091DKJ5</accession>
<dbReference type="Proteomes" id="UP000028990">
    <property type="component" value="Unassembled WGS sequence"/>
</dbReference>
<evidence type="ECO:0000313" key="3">
    <source>
        <dbReference type="Proteomes" id="UP000028990"/>
    </source>
</evidence>
<keyword evidence="3" id="KW-1185">Reference proteome</keyword>
<organism evidence="2 3">
    <name type="scientific">Fukomys damarensis</name>
    <name type="common">Damaraland mole rat</name>
    <name type="synonym">Cryptomys damarensis</name>
    <dbReference type="NCBI Taxonomy" id="885580"/>
    <lineage>
        <taxon>Eukaryota</taxon>
        <taxon>Metazoa</taxon>
        <taxon>Chordata</taxon>
        <taxon>Craniata</taxon>
        <taxon>Vertebrata</taxon>
        <taxon>Euteleostomi</taxon>
        <taxon>Mammalia</taxon>
        <taxon>Eutheria</taxon>
        <taxon>Euarchontoglires</taxon>
        <taxon>Glires</taxon>
        <taxon>Rodentia</taxon>
        <taxon>Hystricomorpha</taxon>
        <taxon>Bathyergidae</taxon>
        <taxon>Fukomys</taxon>
    </lineage>
</organism>
<dbReference type="Gene3D" id="1.20.5.370">
    <property type="match status" value="4"/>
</dbReference>
<proteinExistence type="predicted"/>
<protein>
    <submittedName>
        <fullName evidence="2">Myosin-15</fullName>
    </submittedName>
</protein>
<evidence type="ECO:0000313" key="2">
    <source>
        <dbReference type="EMBL" id="KFO30785.1"/>
    </source>
</evidence>
<dbReference type="EMBL" id="KN122382">
    <property type="protein sequence ID" value="KFO30785.1"/>
    <property type="molecule type" value="Genomic_DNA"/>
</dbReference>
<keyword evidence="1" id="KW-0175">Coiled coil</keyword>
<dbReference type="AlphaFoldDB" id="A0A091DKJ5"/>
<name>A0A091DKJ5_FUKDA</name>
<sequence length="217" mass="25120">MILHIQLELLEAKVELEKKLSEKEEELENFRRKQQCTIDALQSSLDSEARSRTEATWLKRMMKEDLKDMELQLCSANYQASERIKSLGQLQSQTKDLQVKMDDHMHLNSALKEQVAVNEQHNSLLQSELEELRSLQEQADCRCKLVEKELLEATHSNTSRFTQKKKLEADVAQMQKDSEEMVQVCQNAEEKTKKAAFEAANMSEELKKEQDINAHLG</sequence>